<proteinExistence type="inferred from homology"/>
<keyword evidence="4" id="KW-0520">NAD</keyword>
<dbReference type="PANTHER" id="PTHR11496">
    <property type="entry name" value="ALCOHOL DEHYDROGENASE"/>
    <property type="match status" value="1"/>
</dbReference>
<dbReference type="Gene3D" id="3.40.50.1970">
    <property type="match status" value="1"/>
</dbReference>
<dbReference type="Pfam" id="PF25137">
    <property type="entry name" value="ADH_Fe_C"/>
    <property type="match status" value="1"/>
</dbReference>
<reference evidence="8" key="2">
    <citation type="submission" date="2020-09" db="EMBL/GenBank/DDBJ databases">
        <authorList>
            <person name="Sun Q."/>
            <person name="Kim S."/>
        </authorList>
    </citation>
    <scope>NUCLEOTIDE SEQUENCE</scope>
    <source>
        <strain evidence="8">KCTC 32437</strain>
    </source>
</reference>
<dbReference type="InterPro" id="IPR039697">
    <property type="entry name" value="Alcohol_dehydrogenase_Fe"/>
</dbReference>
<dbReference type="AlphaFoldDB" id="A0A918RWT6"/>
<feature type="domain" description="Alcohol dehydrogenase iron-type/glycerol dehydrogenase GldA" evidence="6">
    <location>
        <begin position="8"/>
        <end position="175"/>
    </location>
</feature>
<evidence type="ECO:0000259" key="7">
    <source>
        <dbReference type="Pfam" id="PF25137"/>
    </source>
</evidence>
<dbReference type="SUPFAM" id="SSF56796">
    <property type="entry name" value="Dehydroquinate synthase-like"/>
    <property type="match status" value="1"/>
</dbReference>
<dbReference type="GO" id="GO:0004022">
    <property type="term" value="F:alcohol dehydrogenase (NAD+) activity"/>
    <property type="evidence" value="ECO:0007669"/>
    <property type="project" value="UniProtKB-EC"/>
</dbReference>
<accession>A0A918RWT6</accession>
<organism evidence="8 9">
    <name type="scientific">Devosia pacifica</name>
    <dbReference type="NCBI Taxonomy" id="1335967"/>
    <lineage>
        <taxon>Bacteria</taxon>
        <taxon>Pseudomonadati</taxon>
        <taxon>Pseudomonadota</taxon>
        <taxon>Alphaproteobacteria</taxon>
        <taxon>Hyphomicrobiales</taxon>
        <taxon>Devosiaceae</taxon>
        <taxon>Devosia</taxon>
    </lineage>
</organism>
<dbReference type="InterPro" id="IPR056798">
    <property type="entry name" value="ADH_Fe_C"/>
</dbReference>
<dbReference type="PROSITE" id="PS00913">
    <property type="entry name" value="ADH_IRON_1"/>
    <property type="match status" value="1"/>
</dbReference>
<dbReference type="RefSeq" id="WP_189424652.1">
    <property type="nucleotide sequence ID" value="NZ_BMZE01000001.1"/>
</dbReference>
<comment type="cofactor">
    <cofactor evidence="1">
        <name>Fe cation</name>
        <dbReference type="ChEBI" id="CHEBI:24875"/>
    </cofactor>
</comment>
<evidence type="ECO:0000313" key="8">
    <source>
        <dbReference type="EMBL" id="GHA13860.1"/>
    </source>
</evidence>
<dbReference type="PANTHER" id="PTHR11496:SF102">
    <property type="entry name" value="ALCOHOL DEHYDROGENASE 4"/>
    <property type="match status" value="1"/>
</dbReference>
<comment type="caution">
    <text evidence="8">The sequence shown here is derived from an EMBL/GenBank/DDBJ whole genome shotgun (WGS) entry which is preliminary data.</text>
</comment>
<evidence type="ECO:0000313" key="9">
    <source>
        <dbReference type="Proteomes" id="UP000646579"/>
    </source>
</evidence>
<feature type="domain" description="Fe-containing alcohol dehydrogenase-like C-terminal" evidence="7">
    <location>
        <begin position="186"/>
        <end position="396"/>
    </location>
</feature>
<reference evidence="8" key="1">
    <citation type="journal article" date="2014" name="Int. J. Syst. Evol. Microbiol.">
        <title>Complete genome sequence of Corynebacterium casei LMG S-19264T (=DSM 44701T), isolated from a smear-ripened cheese.</title>
        <authorList>
            <consortium name="US DOE Joint Genome Institute (JGI-PGF)"/>
            <person name="Walter F."/>
            <person name="Albersmeier A."/>
            <person name="Kalinowski J."/>
            <person name="Ruckert C."/>
        </authorList>
    </citation>
    <scope>NUCLEOTIDE SEQUENCE</scope>
    <source>
        <strain evidence="8">KCTC 32437</strain>
    </source>
</reference>
<dbReference type="Gene3D" id="1.20.1090.10">
    <property type="entry name" value="Dehydroquinate synthase-like - alpha domain"/>
    <property type="match status" value="1"/>
</dbReference>
<gene>
    <name evidence="8" type="ORF">GCM10007989_05620</name>
</gene>
<sequence length="414" mass="42913">MFGVARSPRNVVFGAGQRFSVGKSAAALGSRLLVVTDARLEADQEFAKLMDVIRSTGVAFSVYAGVEPELPAASLVGGVSAGKVLGAEMVLGIGGGSCIDAAKAIALLLAHGDPLSSYYGEFKVPGPTLPVIAMPTTSGTGSEVTPVAVVADADRALKVGIASPHLIPHTAICDPELTYTCPPGLTAISGADALVHAIEAFTTARRAPDHGTVHEHVFIGKNEISDLNALAAIGYIGASLEQAYANPKDETARARMMFGSLLAGQAFGVAGTSVCHAAQYPIGVLTHTPHGLGVAAMLPYALAFNRPNAGPDIVRVGRALGVEVFEESEDATVESTIRHIEQLLERIGVPQSLEALGLAASDLDWVAEHAMLSTRLVKNNPRPIDQQSMRSLIGAAHAGDRHMLSTSSTHSQAV</sequence>
<keyword evidence="9" id="KW-1185">Reference proteome</keyword>
<evidence type="ECO:0000256" key="1">
    <source>
        <dbReference type="ARBA" id="ARBA00001962"/>
    </source>
</evidence>
<keyword evidence="3" id="KW-0560">Oxidoreductase</keyword>
<dbReference type="EMBL" id="BMZE01000001">
    <property type="protein sequence ID" value="GHA13860.1"/>
    <property type="molecule type" value="Genomic_DNA"/>
</dbReference>
<dbReference type="InterPro" id="IPR001670">
    <property type="entry name" value="ADH_Fe/GldA"/>
</dbReference>
<evidence type="ECO:0000256" key="5">
    <source>
        <dbReference type="ARBA" id="ARBA00049243"/>
    </source>
</evidence>
<comment type="similarity">
    <text evidence="2">Belongs to the iron-containing alcohol dehydrogenase family.</text>
</comment>
<evidence type="ECO:0000256" key="2">
    <source>
        <dbReference type="ARBA" id="ARBA00007358"/>
    </source>
</evidence>
<name>A0A918RWT6_9HYPH</name>
<dbReference type="GO" id="GO:0046872">
    <property type="term" value="F:metal ion binding"/>
    <property type="evidence" value="ECO:0007669"/>
    <property type="project" value="InterPro"/>
</dbReference>
<dbReference type="Proteomes" id="UP000646579">
    <property type="component" value="Unassembled WGS sequence"/>
</dbReference>
<comment type="catalytic activity">
    <reaction evidence="5">
        <text>a primary alcohol + NAD(+) = an aldehyde + NADH + H(+)</text>
        <dbReference type="Rhea" id="RHEA:10736"/>
        <dbReference type="ChEBI" id="CHEBI:15378"/>
        <dbReference type="ChEBI" id="CHEBI:15734"/>
        <dbReference type="ChEBI" id="CHEBI:17478"/>
        <dbReference type="ChEBI" id="CHEBI:57540"/>
        <dbReference type="ChEBI" id="CHEBI:57945"/>
        <dbReference type="EC" id="1.1.1.1"/>
    </reaction>
</comment>
<dbReference type="Pfam" id="PF00465">
    <property type="entry name" value="Fe-ADH"/>
    <property type="match status" value="1"/>
</dbReference>
<evidence type="ECO:0000259" key="6">
    <source>
        <dbReference type="Pfam" id="PF00465"/>
    </source>
</evidence>
<dbReference type="InterPro" id="IPR018211">
    <property type="entry name" value="ADH_Fe_CS"/>
</dbReference>
<dbReference type="CDD" id="cd08191">
    <property type="entry name" value="Fe-ADH-like"/>
    <property type="match status" value="1"/>
</dbReference>
<evidence type="ECO:0000256" key="3">
    <source>
        <dbReference type="ARBA" id="ARBA00023002"/>
    </source>
</evidence>
<dbReference type="FunFam" id="3.40.50.1970:FF:000003">
    <property type="entry name" value="Alcohol dehydrogenase, iron-containing"/>
    <property type="match status" value="1"/>
</dbReference>
<protein>
    <submittedName>
        <fullName evidence="8">Alcohol dehydrogenase</fullName>
    </submittedName>
</protein>
<evidence type="ECO:0000256" key="4">
    <source>
        <dbReference type="ARBA" id="ARBA00023027"/>
    </source>
</evidence>